<dbReference type="EMBL" id="JAENIG010000012">
    <property type="protein sequence ID" value="MBK1856360.1"/>
    <property type="molecule type" value="Genomic_DNA"/>
</dbReference>
<comment type="caution">
    <text evidence="2">The sequence shown here is derived from an EMBL/GenBank/DDBJ whole genome shotgun (WGS) entry which is preliminary data.</text>
</comment>
<dbReference type="AlphaFoldDB" id="A0AAE2SGY6"/>
<reference evidence="2" key="1">
    <citation type="submission" date="2021-01" db="EMBL/GenBank/DDBJ databases">
        <title>Modified the classification status of verrucomicrobia.</title>
        <authorList>
            <person name="Feng X."/>
        </authorList>
    </citation>
    <scope>NUCLEOTIDE SEQUENCE</scope>
    <source>
        <strain evidence="2">5K15</strain>
    </source>
</reference>
<name>A0AAE2SGY6_9BACT</name>
<gene>
    <name evidence="2" type="ORF">JIN83_15410</name>
</gene>
<sequence length="286" mass="28737">MNKNTKQRLEVDPRRSKTSLLLGITALQLMAPSLAGAATTTLIGTGGLDPWVSQGAVQAQVPSPDAGTISVSVAVAGTQSDTVGNWDISGEGASSVSALSVTLVSWAAETEVTTGSVKFNVATGGTDLGVLAQVPVNMVWSASLGVSGVTYDANTKYDVSFDLAVAAGFLSNLAAVGEGISFRAVDGSGNTVGGLASGDFIDLAGLLGGNPSGTYTTSFTTGSTAPTGDIELQFVAAKGLSAELLGASTEYVEISGLSMDATLVPEPRAAALLGLGAFALIFRRRV</sequence>
<organism evidence="2 3">
    <name type="scientific">Oceaniferula flava</name>
    <dbReference type="NCBI Taxonomy" id="2800421"/>
    <lineage>
        <taxon>Bacteria</taxon>
        <taxon>Pseudomonadati</taxon>
        <taxon>Verrucomicrobiota</taxon>
        <taxon>Verrucomicrobiia</taxon>
        <taxon>Verrucomicrobiales</taxon>
        <taxon>Verrucomicrobiaceae</taxon>
        <taxon>Oceaniferula</taxon>
    </lineage>
</organism>
<accession>A0AAE2SGY6</accession>
<feature type="signal peptide" evidence="1">
    <location>
        <begin position="1"/>
        <end position="37"/>
    </location>
</feature>
<keyword evidence="1" id="KW-0732">Signal</keyword>
<evidence type="ECO:0000313" key="2">
    <source>
        <dbReference type="EMBL" id="MBK1856360.1"/>
    </source>
</evidence>
<evidence type="ECO:0000256" key="1">
    <source>
        <dbReference type="SAM" id="SignalP"/>
    </source>
</evidence>
<dbReference type="Proteomes" id="UP000634206">
    <property type="component" value="Unassembled WGS sequence"/>
</dbReference>
<evidence type="ECO:0000313" key="3">
    <source>
        <dbReference type="Proteomes" id="UP000634206"/>
    </source>
</evidence>
<feature type="chain" id="PRO_5042222299" evidence="1">
    <location>
        <begin position="38"/>
        <end position="286"/>
    </location>
</feature>
<dbReference type="InterPro" id="IPR013424">
    <property type="entry name" value="Ice-binding_C"/>
</dbReference>
<protein>
    <submittedName>
        <fullName evidence="2">PEP-CTERM sorting domain-containing protein</fullName>
    </submittedName>
</protein>
<dbReference type="NCBIfam" id="TIGR02595">
    <property type="entry name" value="PEP_CTERM"/>
    <property type="match status" value="1"/>
</dbReference>
<proteinExistence type="predicted"/>
<dbReference type="RefSeq" id="WP_309490981.1">
    <property type="nucleotide sequence ID" value="NZ_JAENIG010000012.1"/>
</dbReference>
<keyword evidence="3" id="KW-1185">Reference proteome</keyword>